<evidence type="ECO:0000256" key="4">
    <source>
        <dbReference type="ARBA" id="ARBA00022989"/>
    </source>
</evidence>
<keyword evidence="8" id="KW-1185">Reference proteome</keyword>
<keyword evidence="3 6" id="KW-0812">Transmembrane</keyword>
<evidence type="ECO:0000256" key="3">
    <source>
        <dbReference type="ARBA" id="ARBA00022692"/>
    </source>
</evidence>
<keyword evidence="5 6" id="KW-0472">Membrane</keyword>
<feature type="transmembrane region" description="Helical" evidence="6">
    <location>
        <begin position="92"/>
        <end position="113"/>
    </location>
</feature>
<evidence type="ECO:0000256" key="5">
    <source>
        <dbReference type="ARBA" id="ARBA00023136"/>
    </source>
</evidence>
<comment type="subcellular location">
    <subcellularLocation>
        <location evidence="1">Cell membrane</location>
        <topology evidence="1">Multi-pass membrane protein</topology>
    </subcellularLocation>
</comment>
<comment type="caution">
    <text evidence="7">The sequence shown here is derived from an EMBL/GenBank/DDBJ whole genome shotgun (WGS) entry which is preliminary data.</text>
</comment>
<feature type="transmembrane region" description="Helical" evidence="6">
    <location>
        <begin position="161"/>
        <end position="182"/>
    </location>
</feature>
<dbReference type="CDD" id="cd06579">
    <property type="entry name" value="TM_PBP1_transp_AraH_like"/>
    <property type="match status" value="1"/>
</dbReference>
<gene>
    <name evidence="7" type="primary">rbsC</name>
    <name evidence="7" type="ORF">KS419_05765</name>
</gene>
<sequence length="314" mass="33214">MIMARFEGVFRKYGTVLGLILLVVLITIINPRFITLDNILNIFRQVSINGLIAFGMTFVILTGGIDLSVGAILALSGMLLGLMIAAGVPELIAIPTVIIFGALLGLFNGIFVAKVKLQAFIVTLATMTMYRGITMIISDGIPAMGLTSDAPILNFFSQGSILGLPFPMVLLLIVFVILMILLKYTVFGRGVYAIGGNEEVARLASLPTDRIKTMVYVISGTMAALAGVILTSRLSSAQPTAGMMFELDAIAAVVIGGTSLAGGKGRLFGTLIGVLIIGVLNNGLNIIGVSAFYQQFIKGLVILLAVILDRKSTR</sequence>
<dbReference type="InterPro" id="IPR001851">
    <property type="entry name" value="ABC_transp_permease"/>
</dbReference>
<evidence type="ECO:0000256" key="6">
    <source>
        <dbReference type="SAM" id="Phobius"/>
    </source>
</evidence>
<feature type="transmembrane region" description="Helical" evidence="6">
    <location>
        <begin position="120"/>
        <end position="141"/>
    </location>
</feature>
<protein>
    <submittedName>
        <fullName evidence="7">Ribose ABC transporter permease</fullName>
    </submittedName>
</protein>
<dbReference type="PANTHER" id="PTHR32196">
    <property type="entry name" value="ABC TRANSPORTER PERMEASE PROTEIN YPHD-RELATED-RELATED"/>
    <property type="match status" value="1"/>
</dbReference>
<reference evidence="7 8" key="1">
    <citation type="submission" date="2021-06" db="EMBL/GenBank/DDBJ databases">
        <title>Bacillus sp. RD4P76, an endophyte from a halophyte.</title>
        <authorList>
            <person name="Sun J.-Q."/>
        </authorList>
    </citation>
    <scope>NUCLEOTIDE SEQUENCE [LARGE SCALE GENOMIC DNA]</scope>
    <source>
        <strain evidence="7 8">CGMCC 1.15917</strain>
    </source>
</reference>
<name>A0ABS6JC43_9BACI</name>
<feature type="transmembrane region" description="Helical" evidence="6">
    <location>
        <begin position="12"/>
        <end position="30"/>
    </location>
</feature>
<evidence type="ECO:0000313" key="8">
    <source>
        <dbReference type="Proteomes" id="UP000784880"/>
    </source>
</evidence>
<feature type="transmembrane region" description="Helical" evidence="6">
    <location>
        <begin position="68"/>
        <end position="86"/>
    </location>
</feature>
<organism evidence="7 8">
    <name type="scientific">Evansella tamaricis</name>
    <dbReference type="NCBI Taxonomy" id="2069301"/>
    <lineage>
        <taxon>Bacteria</taxon>
        <taxon>Bacillati</taxon>
        <taxon>Bacillota</taxon>
        <taxon>Bacilli</taxon>
        <taxon>Bacillales</taxon>
        <taxon>Bacillaceae</taxon>
        <taxon>Evansella</taxon>
    </lineage>
</organism>
<accession>A0ABS6JC43</accession>
<dbReference type="Proteomes" id="UP000784880">
    <property type="component" value="Unassembled WGS sequence"/>
</dbReference>
<keyword evidence="4 6" id="KW-1133">Transmembrane helix</keyword>
<dbReference type="PANTHER" id="PTHR32196:SF72">
    <property type="entry name" value="RIBOSE IMPORT PERMEASE PROTEIN RBSC"/>
    <property type="match status" value="1"/>
</dbReference>
<feature type="transmembrane region" description="Helical" evidence="6">
    <location>
        <begin position="267"/>
        <end position="284"/>
    </location>
</feature>
<proteinExistence type="predicted"/>
<keyword evidence="2" id="KW-1003">Cell membrane</keyword>
<dbReference type="EMBL" id="JAHQCS010000063">
    <property type="protein sequence ID" value="MBU9711231.1"/>
    <property type="molecule type" value="Genomic_DNA"/>
</dbReference>
<evidence type="ECO:0000256" key="2">
    <source>
        <dbReference type="ARBA" id="ARBA00022475"/>
    </source>
</evidence>
<dbReference type="Pfam" id="PF02653">
    <property type="entry name" value="BPD_transp_2"/>
    <property type="match status" value="1"/>
</dbReference>
<evidence type="ECO:0000256" key="1">
    <source>
        <dbReference type="ARBA" id="ARBA00004651"/>
    </source>
</evidence>
<feature type="transmembrane region" description="Helical" evidence="6">
    <location>
        <begin position="42"/>
        <end position="61"/>
    </location>
</feature>
<feature type="transmembrane region" description="Helical" evidence="6">
    <location>
        <begin position="215"/>
        <end position="235"/>
    </location>
</feature>
<evidence type="ECO:0000313" key="7">
    <source>
        <dbReference type="EMBL" id="MBU9711231.1"/>
    </source>
</evidence>